<dbReference type="Pfam" id="PF07336">
    <property type="entry name" value="ABATE"/>
    <property type="match status" value="1"/>
</dbReference>
<keyword evidence="4" id="KW-1185">Reference proteome</keyword>
<dbReference type="AlphaFoldDB" id="A0A160P6E6"/>
<dbReference type="PANTHER" id="PTHR35525">
    <property type="entry name" value="BLL6575 PROTEIN"/>
    <property type="match status" value="1"/>
</dbReference>
<evidence type="ECO:0000313" key="4">
    <source>
        <dbReference type="Proteomes" id="UP000217676"/>
    </source>
</evidence>
<evidence type="ECO:0000256" key="1">
    <source>
        <dbReference type="SAM" id="MobiDB-lite"/>
    </source>
</evidence>
<gene>
    <name evidence="3" type="ORF">SLA_5662</name>
</gene>
<feature type="domain" description="Zinc finger CGNR" evidence="2">
    <location>
        <begin position="163"/>
        <end position="206"/>
    </location>
</feature>
<dbReference type="PANTHER" id="PTHR35525:SF3">
    <property type="entry name" value="BLL6575 PROTEIN"/>
    <property type="match status" value="1"/>
</dbReference>
<dbReference type="Gene3D" id="1.10.3300.10">
    <property type="entry name" value="Jann2411-like domain"/>
    <property type="match status" value="1"/>
</dbReference>
<sequence length="222" mass="24133">MTAVPQAHTFRPRDLVGGHVVLDLVNTVTARNAEPADWLDGYPRLLEWAALTGRFSPAALTELAATAGADPGTEARALDRVRELREALHALVTALVHDDTPAPAVAVGRVEKQWKQAVARSRLVLDGNIPRLDIGLDASGLDYPAHVLALEALELLRSWPADRVRVCPGGRCGWVFLDSSRGGRRRWCSMATCGNSAKGRTHYRRKQRPEDPRDPAASPTGT</sequence>
<name>A0A160P6E6_STRLU</name>
<dbReference type="KEGG" id="slau:SLA_5662"/>
<dbReference type="SUPFAM" id="SSF160904">
    <property type="entry name" value="Jann2411-like"/>
    <property type="match status" value="1"/>
</dbReference>
<dbReference type="Proteomes" id="UP000217676">
    <property type="component" value="Chromosome"/>
</dbReference>
<dbReference type="InterPro" id="IPR010852">
    <property type="entry name" value="ABATE"/>
</dbReference>
<evidence type="ECO:0000313" key="3">
    <source>
        <dbReference type="EMBL" id="BAU86531.1"/>
    </source>
</evidence>
<feature type="region of interest" description="Disordered" evidence="1">
    <location>
        <begin position="196"/>
        <end position="222"/>
    </location>
</feature>
<organism evidence="3 4">
    <name type="scientific">Streptomyces laurentii</name>
    <dbReference type="NCBI Taxonomy" id="39478"/>
    <lineage>
        <taxon>Bacteria</taxon>
        <taxon>Bacillati</taxon>
        <taxon>Actinomycetota</taxon>
        <taxon>Actinomycetes</taxon>
        <taxon>Kitasatosporales</taxon>
        <taxon>Streptomycetaceae</taxon>
        <taxon>Streptomyces</taxon>
    </lineage>
</organism>
<dbReference type="InterPro" id="IPR021005">
    <property type="entry name" value="Znf_CGNR"/>
</dbReference>
<dbReference type="EMBL" id="AP017424">
    <property type="protein sequence ID" value="BAU86531.1"/>
    <property type="molecule type" value="Genomic_DNA"/>
</dbReference>
<reference evidence="3 4" key="1">
    <citation type="journal article" date="2016" name="Genome Announc.">
        <title>Complete Genome Sequence of Thiostrepton-Producing Streptomyces laurentii ATCC 31255.</title>
        <authorList>
            <person name="Doi K."/>
            <person name="Fujino Y."/>
            <person name="Nagayoshi Y."/>
            <person name="Ohshima T."/>
            <person name="Ogata S."/>
        </authorList>
    </citation>
    <scope>NUCLEOTIDE SEQUENCE [LARGE SCALE GENOMIC DNA]</scope>
    <source>
        <strain evidence="3 4">ATCC 31255</strain>
    </source>
</reference>
<dbReference type="InterPro" id="IPR023286">
    <property type="entry name" value="ABATE_dom_sf"/>
</dbReference>
<protein>
    <recommendedName>
        <fullName evidence="2">Zinc finger CGNR domain-containing protein</fullName>
    </recommendedName>
</protein>
<evidence type="ECO:0000259" key="2">
    <source>
        <dbReference type="Pfam" id="PF11706"/>
    </source>
</evidence>
<accession>A0A160P6E6</accession>
<proteinExistence type="predicted"/>
<dbReference type="Pfam" id="PF11706">
    <property type="entry name" value="zf-CGNR"/>
    <property type="match status" value="1"/>
</dbReference>